<dbReference type="Pfam" id="PF07687">
    <property type="entry name" value="M20_dimer"/>
    <property type="match status" value="1"/>
</dbReference>
<dbReference type="GO" id="GO:0009014">
    <property type="term" value="F:succinyl-diaminopimelate desuccinylase activity"/>
    <property type="evidence" value="ECO:0007669"/>
    <property type="project" value="UniProtKB-EC"/>
</dbReference>
<dbReference type="KEGG" id="auh:AWM75_00750"/>
<dbReference type="GO" id="GO:0009089">
    <property type="term" value="P:lysine biosynthetic process via diaminopimelate"/>
    <property type="evidence" value="ECO:0007669"/>
    <property type="project" value="UniProtKB-UniPathway"/>
</dbReference>
<dbReference type="Gene3D" id="3.30.70.360">
    <property type="match status" value="1"/>
</dbReference>
<dbReference type="AlphaFoldDB" id="A0A0X8FJU4"/>
<evidence type="ECO:0000313" key="16">
    <source>
        <dbReference type="Proteomes" id="UP000062260"/>
    </source>
</evidence>
<dbReference type="RefSeq" id="WP_067977269.1">
    <property type="nucleotide sequence ID" value="NZ_CP014163.1"/>
</dbReference>
<evidence type="ECO:0000256" key="11">
    <source>
        <dbReference type="ARBA" id="ARBA00022915"/>
    </source>
</evidence>
<name>A0A0X8FJU4_9LACT</name>
<keyword evidence="9" id="KW-0378">Hydrolase</keyword>
<keyword evidence="12" id="KW-0457">Lysine biosynthesis</keyword>
<evidence type="ECO:0000256" key="8">
    <source>
        <dbReference type="ARBA" id="ARBA00022723"/>
    </source>
</evidence>
<dbReference type="OrthoDB" id="9792335at2"/>
<comment type="catalytic activity">
    <reaction evidence="14">
        <text>N-succinyl-(2S,6S)-2,6-diaminopimelate + H2O = (2S,6S)-2,6-diaminopimelate + succinate</text>
        <dbReference type="Rhea" id="RHEA:22608"/>
        <dbReference type="ChEBI" id="CHEBI:15377"/>
        <dbReference type="ChEBI" id="CHEBI:30031"/>
        <dbReference type="ChEBI" id="CHEBI:57609"/>
        <dbReference type="ChEBI" id="CHEBI:58087"/>
        <dbReference type="EC" id="3.5.1.18"/>
    </reaction>
</comment>
<dbReference type="SUPFAM" id="SSF53187">
    <property type="entry name" value="Zn-dependent exopeptidases"/>
    <property type="match status" value="1"/>
</dbReference>
<dbReference type="GO" id="GO:0019877">
    <property type="term" value="P:diaminopimelate biosynthetic process"/>
    <property type="evidence" value="ECO:0007669"/>
    <property type="project" value="UniProtKB-KW"/>
</dbReference>
<dbReference type="InterPro" id="IPR002933">
    <property type="entry name" value="Peptidase_M20"/>
</dbReference>
<dbReference type="EMBL" id="CP014163">
    <property type="protein sequence ID" value="AMB98610.1"/>
    <property type="molecule type" value="Genomic_DNA"/>
</dbReference>
<dbReference type="InterPro" id="IPR050072">
    <property type="entry name" value="Peptidase_M20A"/>
</dbReference>
<evidence type="ECO:0000256" key="5">
    <source>
        <dbReference type="ARBA" id="ARBA00011921"/>
    </source>
</evidence>
<evidence type="ECO:0000256" key="2">
    <source>
        <dbReference type="ARBA" id="ARBA00001947"/>
    </source>
</evidence>
<evidence type="ECO:0000256" key="1">
    <source>
        <dbReference type="ARBA" id="ARBA00001941"/>
    </source>
</evidence>
<accession>A0A0X8FJU4</accession>
<evidence type="ECO:0000256" key="4">
    <source>
        <dbReference type="ARBA" id="ARBA00006247"/>
    </source>
</evidence>
<dbReference type="GO" id="GO:0046872">
    <property type="term" value="F:metal ion binding"/>
    <property type="evidence" value="ECO:0007669"/>
    <property type="project" value="UniProtKB-KW"/>
</dbReference>
<dbReference type="InterPro" id="IPR001261">
    <property type="entry name" value="ArgE/DapE_CS"/>
</dbReference>
<dbReference type="CDD" id="cd08659">
    <property type="entry name" value="M20_ArgE_DapE-like"/>
    <property type="match status" value="1"/>
</dbReference>
<dbReference type="InterPro" id="IPR036264">
    <property type="entry name" value="Bact_exopeptidase_dim_dom"/>
</dbReference>
<dbReference type="PROSITE" id="PS00758">
    <property type="entry name" value="ARGE_DAPE_CPG2_1"/>
    <property type="match status" value="1"/>
</dbReference>
<evidence type="ECO:0000256" key="13">
    <source>
        <dbReference type="ARBA" id="ARBA00023285"/>
    </source>
</evidence>
<dbReference type="PANTHER" id="PTHR43808">
    <property type="entry name" value="ACETYLORNITHINE DEACETYLASE"/>
    <property type="match status" value="1"/>
</dbReference>
<gene>
    <name evidence="15" type="ORF">AWM75_00750</name>
</gene>
<dbReference type="InterPro" id="IPR010182">
    <property type="entry name" value="ArgE/DapE"/>
</dbReference>
<evidence type="ECO:0000256" key="14">
    <source>
        <dbReference type="ARBA" id="ARBA00051301"/>
    </source>
</evidence>
<comment type="pathway">
    <text evidence="3">Amino-acid biosynthesis; L-lysine biosynthesis via DAP pathway; LL-2,6-diaminopimelate from (S)-tetrahydrodipicolinate (succinylase route): step 3/3.</text>
</comment>
<keyword evidence="7" id="KW-0028">Amino-acid biosynthesis</keyword>
<evidence type="ECO:0000256" key="12">
    <source>
        <dbReference type="ARBA" id="ARBA00023154"/>
    </source>
</evidence>
<evidence type="ECO:0000256" key="6">
    <source>
        <dbReference type="ARBA" id="ARBA00016853"/>
    </source>
</evidence>
<keyword evidence="8" id="KW-0479">Metal-binding</keyword>
<proteinExistence type="inferred from homology"/>
<evidence type="ECO:0000256" key="7">
    <source>
        <dbReference type="ARBA" id="ARBA00022605"/>
    </source>
</evidence>
<dbReference type="Gene3D" id="3.40.630.10">
    <property type="entry name" value="Zn peptidases"/>
    <property type="match status" value="1"/>
</dbReference>
<dbReference type="Proteomes" id="UP000062260">
    <property type="component" value="Chromosome"/>
</dbReference>
<organism evidence="15 16">
    <name type="scientific">Aerococcus urinaehominis</name>
    <dbReference type="NCBI Taxonomy" id="128944"/>
    <lineage>
        <taxon>Bacteria</taxon>
        <taxon>Bacillati</taxon>
        <taxon>Bacillota</taxon>
        <taxon>Bacilli</taxon>
        <taxon>Lactobacillales</taxon>
        <taxon>Aerococcaceae</taxon>
        <taxon>Aerococcus</taxon>
    </lineage>
</organism>
<protein>
    <recommendedName>
        <fullName evidence="6">Probable succinyl-diaminopimelate desuccinylase</fullName>
        <ecNumber evidence="5">3.5.1.18</ecNumber>
    </recommendedName>
</protein>
<keyword evidence="10" id="KW-0862">Zinc</keyword>
<dbReference type="PANTHER" id="PTHR43808:SF8">
    <property type="entry name" value="PEPTIDASE M20 DIMERISATION DOMAIN-CONTAINING PROTEIN"/>
    <property type="match status" value="1"/>
</dbReference>
<dbReference type="STRING" id="128944.AWM75_00750"/>
<comment type="similarity">
    <text evidence="4">Belongs to the peptidase M20A family.</text>
</comment>
<dbReference type="InterPro" id="IPR011650">
    <property type="entry name" value="Peptidase_M20_dimer"/>
</dbReference>
<reference evidence="15 16" key="1">
    <citation type="journal article" date="2016" name="Genome Announc.">
        <title>Complete Genome Sequences of Aerococcus christensenii CCUG 28831T, Aerococcus sanguinicola CCUG 43001T, Aerococcus urinae CCUG 36881T, Aerococcus urinaeequi CCUG 28094T, Aerococcus urinaehominis CCUG 42038 BT, and Aerococcus viridans CCUG 4311T.</title>
        <authorList>
            <person name="Carkaci D."/>
            <person name="Dargis R."/>
            <person name="Nielsen X.C."/>
            <person name="Skovgaard O."/>
            <person name="Fuursted K."/>
            <person name="Christensen J.J."/>
        </authorList>
    </citation>
    <scope>NUCLEOTIDE SEQUENCE [LARGE SCALE GENOMIC DNA]</scope>
    <source>
        <strain evidence="15 16">CCUG42038B</strain>
    </source>
</reference>
<evidence type="ECO:0000256" key="10">
    <source>
        <dbReference type="ARBA" id="ARBA00022833"/>
    </source>
</evidence>
<comment type="cofactor">
    <cofactor evidence="2">
        <name>Zn(2+)</name>
        <dbReference type="ChEBI" id="CHEBI:29105"/>
    </cofactor>
</comment>
<evidence type="ECO:0000313" key="15">
    <source>
        <dbReference type="EMBL" id="AMB98610.1"/>
    </source>
</evidence>
<dbReference type="Pfam" id="PF01546">
    <property type="entry name" value="Peptidase_M20"/>
    <property type="match status" value="1"/>
</dbReference>
<dbReference type="UniPathway" id="UPA00034">
    <property type="reaction ID" value="UER00021"/>
</dbReference>
<keyword evidence="13" id="KW-0170">Cobalt</keyword>
<dbReference type="SUPFAM" id="SSF55031">
    <property type="entry name" value="Bacterial exopeptidase dimerisation domain"/>
    <property type="match status" value="1"/>
</dbReference>
<dbReference type="NCBIfam" id="TIGR01910">
    <property type="entry name" value="DapE-ArgE"/>
    <property type="match status" value="1"/>
</dbReference>
<sequence length="376" mass="40566">MDKQEKIKILQDIVKIESVNDNEKDVADYLEKLFAQHGIKSEHVENSPTRHNLVAEYQKGEGKVLAISGHEDVVAAGDPADWTYPPFSGHIEGDKLYGRGATDMKSGLAALAIAMIELKEADADLAGTIRFMATVGEEVGALGSTLLAEKGYTKDIDAMLIGEPVDVAAYTHKGSLNFTVIAKGKSAHSSMPQEGVNSISNMAKFITRFDEAFAKVSADYHNEVLGNVAASVTIINGGDQVNSIPAQTTVQGNIRTIPEFDNQKVKDLLQAICDELNQAEGVDLVLRIDYDLNSVLSDKDSGLIKAVLANTDAQPGGISPVTDAAAFTKTDNQFDLVIYGPGVSTLPHQVNEYVSIEDYLTKIDEYKAIISDYLSK</sequence>
<keyword evidence="11" id="KW-0220">Diaminopimelate biosynthesis</keyword>
<dbReference type="NCBIfam" id="NF006365">
    <property type="entry name" value="PRK08588.1"/>
    <property type="match status" value="1"/>
</dbReference>
<dbReference type="PROSITE" id="PS00759">
    <property type="entry name" value="ARGE_DAPE_CPG2_2"/>
    <property type="match status" value="1"/>
</dbReference>
<reference evidence="16" key="2">
    <citation type="submission" date="2016-01" db="EMBL/GenBank/DDBJ databases">
        <title>Six Aerococcus type strain genome sequencing and assembly using PacBio and Illumina Hiseq.</title>
        <authorList>
            <person name="Carkaci D."/>
            <person name="Dargis R."/>
            <person name="Nielsen X.C."/>
            <person name="Skovgaard O."/>
            <person name="Fuursted K."/>
            <person name="Christensen J.J."/>
        </authorList>
    </citation>
    <scope>NUCLEOTIDE SEQUENCE [LARGE SCALE GENOMIC DNA]</scope>
    <source>
        <strain evidence="16">CCUG42038B</strain>
    </source>
</reference>
<comment type="cofactor">
    <cofactor evidence="1">
        <name>Co(2+)</name>
        <dbReference type="ChEBI" id="CHEBI:48828"/>
    </cofactor>
</comment>
<evidence type="ECO:0000256" key="9">
    <source>
        <dbReference type="ARBA" id="ARBA00022801"/>
    </source>
</evidence>
<evidence type="ECO:0000256" key="3">
    <source>
        <dbReference type="ARBA" id="ARBA00005130"/>
    </source>
</evidence>
<dbReference type="EC" id="3.5.1.18" evidence="5"/>
<keyword evidence="16" id="KW-1185">Reference proteome</keyword>